<dbReference type="Proteomes" id="UP000319852">
    <property type="component" value="Chromosome"/>
</dbReference>
<dbReference type="EMBL" id="CP036263">
    <property type="protein sequence ID" value="QDS99375.1"/>
    <property type="molecule type" value="Genomic_DNA"/>
</dbReference>
<dbReference type="OrthoDB" id="8772062at2"/>
<organism evidence="1 2">
    <name type="scientific">Adhaeretor mobilis</name>
    <dbReference type="NCBI Taxonomy" id="1930276"/>
    <lineage>
        <taxon>Bacteria</taxon>
        <taxon>Pseudomonadati</taxon>
        <taxon>Planctomycetota</taxon>
        <taxon>Planctomycetia</taxon>
        <taxon>Pirellulales</taxon>
        <taxon>Lacipirellulaceae</taxon>
        <taxon>Adhaeretor</taxon>
    </lineage>
</organism>
<dbReference type="AlphaFoldDB" id="A0A517MWW7"/>
<evidence type="ECO:0000313" key="1">
    <source>
        <dbReference type="EMBL" id="QDS99375.1"/>
    </source>
</evidence>
<protein>
    <submittedName>
        <fullName evidence="1">Uncharacterized protein</fullName>
    </submittedName>
</protein>
<proteinExistence type="predicted"/>
<dbReference type="KEGG" id="amob:HG15A2_26980"/>
<accession>A0A517MWW7</accession>
<sequence length="270" mass="31261">MTRSSLLTQSPCLLVAIAALGLAEAHALIWSPPKNPDPHAILNEAREDVRARRYAEALAKHKWFHENALDFQQSLYGVRLSFALSDWRELADKYEPALVALRETRDKARKLVLTKDKTVNTRFHYFHDFESINEKLNESKETVLLFQAIDKDKQEQKLAARIFSVAQPALLKSKQYKLCRKYIEPEKDLAHIKQMYDLNQKFAEEQQLGDRHLDYAQETLSRDCSTLVAMLALNKEPELAEKLAEEAKKFWDDQKFHQAIDEAKKGKLPK</sequence>
<evidence type="ECO:0000313" key="2">
    <source>
        <dbReference type="Proteomes" id="UP000319852"/>
    </source>
</evidence>
<keyword evidence="2" id="KW-1185">Reference proteome</keyword>
<name>A0A517MWW7_9BACT</name>
<dbReference type="RefSeq" id="WP_145060605.1">
    <property type="nucleotide sequence ID" value="NZ_CP036263.1"/>
</dbReference>
<reference evidence="1 2" key="1">
    <citation type="submission" date="2019-02" db="EMBL/GenBank/DDBJ databases">
        <title>Deep-cultivation of Planctomycetes and their phenomic and genomic characterization uncovers novel biology.</title>
        <authorList>
            <person name="Wiegand S."/>
            <person name="Jogler M."/>
            <person name="Boedeker C."/>
            <person name="Pinto D."/>
            <person name="Vollmers J."/>
            <person name="Rivas-Marin E."/>
            <person name="Kohn T."/>
            <person name="Peeters S.H."/>
            <person name="Heuer A."/>
            <person name="Rast P."/>
            <person name="Oberbeckmann S."/>
            <person name="Bunk B."/>
            <person name="Jeske O."/>
            <person name="Meyerdierks A."/>
            <person name="Storesund J.E."/>
            <person name="Kallscheuer N."/>
            <person name="Luecker S."/>
            <person name="Lage O.M."/>
            <person name="Pohl T."/>
            <person name="Merkel B.J."/>
            <person name="Hornburger P."/>
            <person name="Mueller R.-W."/>
            <person name="Bruemmer F."/>
            <person name="Labrenz M."/>
            <person name="Spormann A.M."/>
            <person name="Op den Camp H."/>
            <person name="Overmann J."/>
            <person name="Amann R."/>
            <person name="Jetten M.S.M."/>
            <person name="Mascher T."/>
            <person name="Medema M.H."/>
            <person name="Devos D.P."/>
            <person name="Kaster A.-K."/>
            <person name="Ovreas L."/>
            <person name="Rohde M."/>
            <person name="Galperin M.Y."/>
            <person name="Jogler C."/>
        </authorList>
    </citation>
    <scope>NUCLEOTIDE SEQUENCE [LARGE SCALE GENOMIC DNA]</scope>
    <source>
        <strain evidence="1 2">HG15A2</strain>
    </source>
</reference>
<gene>
    <name evidence="1" type="ORF">HG15A2_26980</name>
</gene>